<gene>
    <name evidence="20" type="primary">pgsA</name>
    <name evidence="20" type="ORF">V0U35_12120</name>
</gene>
<evidence type="ECO:0000256" key="10">
    <source>
        <dbReference type="ARBA" id="ARBA00022989"/>
    </source>
</evidence>
<evidence type="ECO:0000256" key="4">
    <source>
        <dbReference type="ARBA" id="ARBA00010441"/>
    </source>
</evidence>
<evidence type="ECO:0000313" key="20">
    <source>
        <dbReference type="EMBL" id="MEE2567424.1"/>
    </source>
</evidence>
<feature type="transmembrane region" description="Helical" evidence="18">
    <location>
        <begin position="168"/>
        <end position="187"/>
    </location>
</feature>
<dbReference type="InterPro" id="IPR000462">
    <property type="entry name" value="CDP-OH_P_trans"/>
</dbReference>
<keyword evidence="8 17" id="KW-0808">Transferase</keyword>
<organism evidence="20 21">
    <name type="scientific">Hyphobacterium marinum</name>
    <dbReference type="NCBI Taxonomy" id="3116574"/>
    <lineage>
        <taxon>Bacteria</taxon>
        <taxon>Pseudomonadati</taxon>
        <taxon>Pseudomonadota</taxon>
        <taxon>Alphaproteobacteria</taxon>
        <taxon>Maricaulales</taxon>
        <taxon>Maricaulaceae</taxon>
        <taxon>Hyphobacterium</taxon>
    </lineage>
</organism>
<dbReference type="PANTHER" id="PTHR14269">
    <property type="entry name" value="CDP-DIACYLGLYCEROL--GLYCEROL-3-PHOSPHATE 3-PHOSPHATIDYLTRANSFERASE-RELATED"/>
    <property type="match status" value="1"/>
</dbReference>
<keyword evidence="19" id="KW-0732">Signal</keyword>
<feature type="chain" id="PRO_5045649400" description="CDP-diacylglycerol--glycerol-3-phosphate 3-phosphatidyltransferase" evidence="19">
    <location>
        <begin position="22"/>
        <end position="194"/>
    </location>
</feature>
<evidence type="ECO:0000313" key="21">
    <source>
        <dbReference type="Proteomes" id="UP001310692"/>
    </source>
</evidence>
<evidence type="ECO:0000256" key="7">
    <source>
        <dbReference type="ARBA" id="ARBA00022516"/>
    </source>
</evidence>
<reference evidence="20 21" key="1">
    <citation type="submission" date="2024-01" db="EMBL/GenBank/DDBJ databases">
        <title>Hyphobacterium bacterium isolated from marine sediment.</title>
        <authorList>
            <person name="Zhao S."/>
        </authorList>
    </citation>
    <scope>NUCLEOTIDE SEQUENCE [LARGE SCALE GENOMIC DNA]</scope>
    <source>
        <strain evidence="20 21">Y60-23</strain>
    </source>
</reference>
<feature type="transmembrane region" description="Helical" evidence="18">
    <location>
        <begin position="40"/>
        <end position="60"/>
    </location>
</feature>
<keyword evidence="12 18" id="KW-0472">Membrane</keyword>
<dbReference type="EMBL" id="JAZDRO010000005">
    <property type="protein sequence ID" value="MEE2567424.1"/>
    <property type="molecule type" value="Genomic_DNA"/>
</dbReference>
<dbReference type="NCBIfam" id="TIGR00560">
    <property type="entry name" value="pgsA"/>
    <property type="match status" value="1"/>
</dbReference>
<keyword evidence="14" id="KW-1208">Phospholipid metabolism</keyword>
<evidence type="ECO:0000256" key="16">
    <source>
        <dbReference type="NCBIfam" id="TIGR00560"/>
    </source>
</evidence>
<name>A0ABU7M0S2_9PROT</name>
<evidence type="ECO:0000256" key="2">
    <source>
        <dbReference type="ARBA" id="ARBA00005042"/>
    </source>
</evidence>
<keyword evidence="9 18" id="KW-0812">Transmembrane</keyword>
<evidence type="ECO:0000256" key="9">
    <source>
        <dbReference type="ARBA" id="ARBA00022692"/>
    </source>
</evidence>
<dbReference type="InterPro" id="IPR048254">
    <property type="entry name" value="CDP_ALCOHOL_P_TRANSF_CS"/>
</dbReference>
<evidence type="ECO:0000256" key="17">
    <source>
        <dbReference type="RuleBase" id="RU003750"/>
    </source>
</evidence>
<dbReference type="Proteomes" id="UP001310692">
    <property type="component" value="Unassembled WGS sequence"/>
</dbReference>
<proteinExistence type="inferred from homology"/>
<dbReference type="InterPro" id="IPR043130">
    <property type="entry name" value="CDP-OH_PTrfase_TM_dom"/>
</dbReference>
<dbReference type="InterPro" id="IPR004570">
    <property type="entry name" value="Phosphatidylglycerol_P_synth"/>
</dbReference>
<evidence type="ECO:0000256" key="15">
    <source>
        <dbReference type="ARBA" id="ARBA00048586"/>
    </source>
</evidence>
<dbReference type="PIRSF" id="PIRSF000847">
    <property type="entry name" value="Phos_ph_gly_syn"/>
    <property type="match status" value="1"/>
</dbReference>
<keyword evidence="21" id="KW-1185">Reference proteome</keyword>
<comment type="pathway">
    <text evidence="2">Phospholipid metabolism; phosphatidylglycerol biosynthesis; phosphatidylglycerol from CDP-diacylglycerol: step 1/2.</text>
</comment>
<dbReference type="EC" id="2.7.8.5" evidence="5 16"/>
<sequence>MIRQIPNILTLLRCAAGPAGAVCLWISASAASEADAEQWWLYALILFIAGAITDGLDGWLARKLNAVSNFGAVIDPIADKIFVASFLVVFVLMADGWIMIAAPVAAILARDVVMTGVRFARLGQSSNPLPVTFSAKMKTVMEMAAIGWFFLLRILVEDGGSWAYETWIVLLWLAAALSLYTGLGYLLPRRGKSG</sequence>
<feature type="signal peptide" evidence="19">
    <location>
        <begin position="1"/>
        <end position="21"/>
    </location>
</feature>
<dbReference type="GO" id="GO:0008444">
    <property type="term" value="F:CDP-diacylglycerol-glycerol-3-phosphate 3-phosphatidyltransferase activity"/>
    <property type="evidence" value="ECO:0007669"/>
    <property type="project" value="UniProtKB-EC"/>
</dbReference>
<evidence type="ECO:0000256" key="6">
    <source>
        <dbReference type="ARBA" id="ARBA00014944"/>
    </source>
</evidence>
<evidence type="ECO:0000256" key="14">
    <source>
        <dbReference type="ARBA" id="ARBA00023264"/>
    </source>
</evidence>
<dbReference type="Pfam" id="PF01066">
    <property type="entry name" value="CDP-OH_P_transf"/>
    <property type="match status" value="1"/>
</dbReference>
<evidence type="ECO:0000256" key="11">
    <source>
        <dbReference type="ARBA" id="ARBA00023098"/>
    </source>
</evidence>
<feature type="transmembrane region" description="Helical" evidence="18">
    <location>
        <begin position="140"/>
        <end position="156"/>
    </location>
</feature>
<dbReference type="PROSITE" id="PS00379">
    <property type="entry name" value="CDP_ALCOHOL_P_TRANSF"/>
    <property type="match status" value="1"/>
</dbReference>
<keyword evidence="13" id="KW-0594">Phospholipid biosynthesis</keyword>
<comment type="pathway">
    <text evidence="3">Lipid metabolism.</text>
</comment>
<evidence type="ECO:0000256" key="8">
    <source>
        <dbReference type="ARBA" id="ARBA00022679"/>
    </source>
</evidence>
<comment type="catalytic activity">
    <reaction evidence="15">
        <text>a CDP-1,2-diacyl-sn-glycerol + sn-glycerol 3-phosphate = a 1,2-diacyl-sn-glycero-3-phospho-(1'-sn-glycero-3'-phosphate) + CMP + H(+)</text>
        <dbReference type="Rhea" id="RHEA:12593"/>
        <dbReference type="ChEBI" id="CHEBI:15378"/>
        <dbReference type="ChEBI" id="CHEBI:57597"/>
        <dbReference type="ChEBI" id="CHEBI:58332"/>
        <dbReference type="ChEBI" id="CHEBI:60110"/>
        <dbReference type="ChEBI" id="CHEBI:60377"/>
        <dbReference type="EC" id="2.7.8.5"/>
    </reaction>
</comment>
<evidence type="ECO:0000256" key="19">
    <source>
        <dbReference type="SAM" id="SignalP"/>
    </source>
</evidence>
<dbReference type="InterPro" id="IPR050324">
    <property type="entry name" value="CDP-alcohol_PTase-I"/>
</dbReference>
<keyword evidence="11" id="KW-0443">Lipid metabolism</keyword>
<feature type="transmembrane region" description="Helical" evidence="18">
    <location>
        <begin position="72"/>
        <end position="94"/>
    </location>
</feature>
<keyword evidence="10 18" id="KW-1133">Transmembrane helix</keyword>
<evidence type="ECO:0000256" key="12">
    <source>
        <dbReference type="ARBA" id="ARBA00023136"/>
    </source>
</evidence>
<evidence type="ECO:0000256" key="13">
    <source>
        <dbReference type="ARBA" id="ARBA00023209"/>
    </source>
</evidence>
<dbReference type="PANTHER" id="PTHR14269:SF62">
    <property type="entry name" value="CDP-DIACYLGLYCEROL--GLYCEROL-3-PHOSPHATE 3-PHOSPHATIDYLTRANSFERASE 1, CHLOROPLASTIC"/>
    <property type="match status" value="1"/>
</dbReference>
<comment type="subcellular location">
    <subcellularLocation>
        <location evidence="1">Membrane</location>
        <topology evidence="1">Multi-pass membrane protein</topology>
    </subcellularLocation>
</comment>
<evidence type="ECO:0000256" key="5">
    <source>
        <dbReference type="ARBA" id="ARBA00013170"/>
    </source>
</evidence>
<comment type="similarity">
    <text evidence="4 17">Belongs to the CDP-alcohol phosphatidyltransferase class-I family.</text>
</comment>
<protein>
    <recommendedName>
        <fullName evidence="6 16">CDP-diacylglycerol--glycerol-3-phosphate 3-phosphatidyltransferase</fullName>
        <ecNumber evidence="5 16">2.7.8.5</ecNumber>
    </recommendedName>
</protein>
<dbReference type="Gene3D" id="1.20.120.1760">
    <property type="match status" value="1"/>
</dbReference>
<evidence type="ECO:0000256" key="3">
    <source>
        <dbReference type="ARBA" id="ARBA00005189"/>
    </source>
</evidence>
<evidence type="ECO:0000256" key="1">
    <source>
        <dbReference type="ARBA" id="ARBA00004141"/>
    </source>
</evidence>
<accession>A0ABU7M0S2</accession>
<dbReference type="RefSeq" id="WP_330196985.1">
    <property type="nucleotide sequence ID" value="NZ_JAZDRO010000005.1"/>
</dbReference>
<evidence type="ECO:0000256" key="18">
    <source>
        <dbReference type="SAM" id="Phobius"/>
    </source>
</evidence>
<keyword evidence="7" id="KW-0444">Lipid biosynthesis</keyword>
<comment type="caution">
    <text evidence="20">The sequence shown here is derived from an EMBL/GenBank/DDBJ whole genome shotgun (WGS) entry which is preliminary data.</text>
</comment>